<reference evidence="1" key="2">
    <citation type="submission" date="2025-08" db="UniProtKB">
        <authorList>
            <consortium name="Ensembl"/>
        </authorList>
    </citation>
    <scope>IDENTIFICATION</scope>
</reference>
<name>A0A8C9RWL7_SCLFO</name>
<evidence type="ECO:0000313" key="2">
    <source>
        <dbReference type="Proteomes" id="UP000694397"/>
    </source>
</evidence>
<organism evidence="1 2">
    <name type="scientific">Scleropages formosus</name>
    <name type="common">Asian bonytongue</name>
    <name type="synonym">Osteoglossum formosum</name>
    <dbReference type="NCBI Taxonomy" id="113540"/>
    <lineage>
        <taxon>Eukaryota</taxon>
        <taxon>Metazoa</taxon>
        <taxon>Chordata</taxon>
        <taxon>Craniata</taxon>
        <taxon>Vertebrata</taxon>
        <taxon>Euteleostomi</taxon>
        <taxon>Actinopterygii</taxon>
        <taxon>Neopterygii</taxon>
        <taxon>Teleostei</taxon>
        <taxon>Osteoglossocephala</taxon>
        <taxon>Osteoglossomorpha</taxon>
        <taxon>Osteoglossiformes</taxon>
        <taxon>Osteoglossidae</taxon>
        <taxon>Scleropages</taxon>
    </lineage>
</organism>
<protein>
    <submittedName>
        <fullName evidence="1">Uncharacterized protein</fullName>
    </submittedName>
</protein>
<sequence>MSLSRSDFRKLGIVCSWSNDRHREKDNATCQRRPQINAINSGEDLNCLCTPPNCYLHQSVHSTRFLHQYPGNRTSSLNEFSDIFYECILSNTNLSRLKLELLYIQMYIQKLSRTTHTHTDKRARMHTV</sequence>
<dbReference type="Proteomes" id="UP000694397">
    <property type="component" value="Chromosome 3"/>
</dbReference>
<reference evidence="1" key="3">
    <citation type="submission" date="2025-09" db="UniProtKB">
        <authorList>
            <consortium name="Ensembl"/>
        </authorList>
    </citation>
    <scope>IDENTIFICATION</scope>
</reference>
<evidence type="ECO:0000313" key="1">
    <source>
        <dbReference type="Ensembl" id="ENSSFOP00015019921.2"/>
    </source>
</evidence>
<reference evidence="1 2" key="1">
    <citation type="submission" date="2019-04" db="EMBL/GenBank/DDBJ databases">
        <authorList>
            <consortium name="Wellcome Sanger Institute Data Sharing"/>
        </authorList>
    </citation>
    <scope>NUCLEOTIDE SEQUENCE [LARGE SCALE GENOMIC DNA]</scope>
</reference>
<proteinExistence type="predicted"/>
<dbReference type="AlphaFoldDB" id="A0A8C9RWL7"/>
<dbReference type="Ensembl" id="ENSSFOT00015020150.2">
    <property type="protein sequence ID" value="ENSSFOP00015019921.2"/>
    <property type="gene ID" value="ENSSFOG00015012808.2"/>
</dbReference>
<keyword evidence="2" id="KW-1185">Reference proteome</keyword>
<accession>A0A8C9RWL7</accession>